<feature type="transmembrane region" description="Helical" evidence="1">
    <location>
        <begin position="12"/>
        <end position="32"/>
    </location>
</feature>
<dbReference type="RefSeq" id="WP_231005733.1">
    <property type="nucleotide sequence ID" value="NZ_JAJNEC010000005.1"/>
</dbReference>
<keyword evidence="4" id="KW-1185">Reference proteome</keyword>
<accession>A0ABS8PT69</accession>
<dbReference type="Proteomes" id="UP001199816">
    <property type="component" value="Unassembled WGS sequence"/>
</dbReference>
<dbReference type="InterPro" id="IPR050640">
    <property type="entry name" value="Bact_2-comp_sensor_kinase"/>
</dbReference>
<proteinExistence type="predicted"/>
<comment type="caution">
    <text evidence="3">The sequence shown here is derived from an EMBL/GenBank/DDBJ whole genome shotgun (WGS) entry which is preliminary data.</text>
</comment>
<keyword evidence="1" id="KW-0812">Transmembrane</keyword>
<evidence type="ECO:0000256" key="1">
    <source>
        <dbReference type="SAM" id="Phobius"/>
    </source>
</evidence>
<feature type="transmembrane region" description="Helical" evidence="1">
    <location>
        <begin position="44"/>
        <end position="62"/>
    </location>
</feature>
<protein>
    <submittedName>
        <fullName evidence="3">Histidine kinase</fullName>
    </submittedName>
</protein>
<dbReference type="InterPro" id="IPR036890">
    <property type="entry name" value="HATPase_C_sf"/>
</dbReference>
<feature type="transmembrane region" description="Helical" evidence="1">
    <location>
        <begin position="74"/>
        <end position="92"/>
    </location>
</feature>
<keyword evidence="1" id="KW-0472">Membrane</keyword>
<keyword evidence="3" id="KW-0808">Transferase</keyword>
<keyword evidence="1" id="KW-1133">Transmembrane helix</keyword>
<evidence type="ECO:0000259" key="2">
    <source>
        <dbReference type="Pfam" id="PF06580"/>
    </source>
</evidence>
<sequence>MLRKKTAISIHLVFWVLFIGIRFIRIGYAPAIRLQFPGLRFFDVSYLVITALVFYINYFFLLPFFSKKNPVIKYLLPVLISYVLFLCIRYGFEQVISPAVWGYRNYYGTPPLWFYAYDNLYYAFPAVVISTIMWVLIHNIRLMEENAQMKVQQASAEIKFLKAQVNPHFIFNTLNNIYALVFNRSQAALPAIEALAGMMRFTTYEAGAETVFLTEEVQYIDNLIALEQLRHEAPLHLQFKKSIANEQQLIPPFMISPFIENALKHGMVEDAASPVTIVLETTASRLTLEVTNKISTRHKDAVGGVGLENIKRRLNFYYPNRHRLQCATTGQIYNVYLQINF</sequence>
<dbReference type="PANTHER" id="PTHR34220">
    <property type="entry name" value="SENSOR HISTIDINE KINASE YPDA"/>
    <property type="match status" value="1"/>
</dbReference>
<organism evidence="3 4">
    <name type="scientific">Niabella pedocola</name>
    <dbReference type="NCBI Taxonomy" id="1752077"/>
    <lineage>
        <taxon>Bacteria</taxon>
        <taxon>Pseudomonadati</taxon>
        <taxon>Bacteroidota</taxon>
        <taxon>Chitinophagia</taxon>
        <taxon>Chitinophagales</taxon>
        <taxon>Chitinophagaceae</taxon>
        <taxon>Niabella</taxon>
    </lineage>
</organism>
<dbReference type="Pfam" id="PF06580">
    <property type="entry name" value="His_kinase"/>
    <property type="match status" value="1"/>
</dbReference>
<dbReference type="GO" id="GO:0016301">
    <property type="term" value="F:kinase activity"/>
    <property type="evidence" value="ECO:0007669"/>
    <property type="project" value="UniProtKB-KW"/>
</dbReference>
<evidence type="ECO:0000313" key="4">
    <source>
        <dbReference type="Proteomes" id="UP001199816"/>
    </source>
</evidence>
<evidence type="ECO:0000313" key="3">
    <source>
        <dbReference type="EMBL" id="MCD2424259.1"/>
    </source>
</evidence>
<feature type="transmembrane region" description="Helical" evidence="1">
    <location>
        <begin position="120"/>
        <end position="140"/>
    </location>
</feature>
<keyword evidence="3" id="KW-0418">Kinase</keyword>
<feature type="domain" description="Signal transduction histidine kinase internal region" evidence="2">
    <location>
        <begin position="156"/>
        <end position="232"/>
    </location>
</feature>
<dbReference type="InterPro" id="IPR010559">
    <property type="entry name" value="Sig_transdc_His_kin_internal"/>
</dbReference>
<dbReference type="EMBL" id="JAJNEC010000005">
    <property type="protein sequence ID" value="MCD2424259.1"/>
    <property type="molecule type" value="Genomic_DNA"/>
</dbReference>
<gene>
    <name evidence="3" type="ORF">LQ567_15875</name>
</gene>
<dbReference type="PANTHER" id="PTHR34220:SF7">
    <property type="entry name" value="SENSOR HISTIDINE KINASE YPDA"/>
    <property type="match status" value="1"/>
</dbReference>
<dbReference type="Gene3D" id="3.30.565.10">
    <property type="entry name" value="Histidine kinase-like ATPase, C-terminal domain"/>
    <property type="match status" value="1"/>
</dbReference>
<reference evidence="3 4" key="1">
    <citation type="submission" date="2021-11" db="EMBL/GenBank/DDBJ databases">
        <title>Genomic of Niabella pedocola.</title>
        <authorList>
            <person name="Wu T."/>
        </authorList>
    </citation>
    <scope>NUCLEOTIDE SEQUENCE [LARGE SCALE GENOMIC DNA]</scope>
    <source>
        <strain evidence="3 4">JCM 31011</strain>
    </source>
</reference>
<name>A0ABS8PT69_9BACT</name>